<keyword evidence="2" id="KW-1185">Reference proteome</keyword>
<evidence type="ECO:0000313" key="2">
    <source>
        <dbReference type="Proteomes" id="UP001060085"/>
    </source>
</evidence>
<name>A0ACC0CA84_CATRO</name>
<dbReference type="Proteomes" id="UP001060085">
    <property type="component" value="Linkage Group LG01"/>
</dbReference>
<comment type="caution">
    <text evidence="1">The sequence shown here is derived from an EMBL/GenBank/DDBJ whole genome shotgun (WGS) entry which is preliminary data.</text>
</comment>
<protein>
    <submittedName>
        <fullName evidence="1">Uncharacterized protein</fullName>
    </submittedName>
</protein>
<organism evidence="1 2">
    <name type="scientific">Catharanthus roseus</name>
    <name type="common">Madagascar periwinkle</name>
    <name type="synonym">Vinca rosea</name>
    <dbReference type="NCBI Taxonomy" id="4058"/>
    <lineage>
        <taxon>Eukaryota</taxon>
        <taxon>Viridiplantae</taxon>
        <taxon>Streptophyta</taxon>
        <taxon>Embryophyta</taxon>
        <taxon>Tracheophyta</taxon>
        <taxon>Spermatophyta</taxon>
        <taxon>Magnoliopsida</taxon>
        <taxon>eudicotyledons</taxon>
        <taxon>Gunneridae</taxon>
        <taxon>Pentapetalae</taxon>
        <taxon>asterids</taxon>
        <taxon>lamiids</taxon>
        <taxon>Gentianales</taxon>
        <taxon>Apocynaceae</taxon>
        <taxon>Rauvolfioideae</taxon>
        <taxon>Vinceae</taxon>
        <taxon>Catharanthinae</taxon>
        <taxon>Catharanthus</taxon>
    </lineage>
</organism>
<proteinExistence type="predicted"/>
<reference evidence="2" key="1">
    <citation type="journal article" date="2023" name="Nat. Plants">
        <title>Single-cell RNA sequencing provides a high-resolution roadmap for understanding the multicellular compartmentation of specialized metabolism.</title>
        <authorList>
            <person name="Sun S."/>
            <person name="Shen X."/>
            <person name="Li Y."/>
            <person name="Li Y."/>
            <person name="Wang S."/>
            <person name="Li R."/>
            <person name="Zhang H."/>
            <person name="Shen G."/>
            <person name="Guo B."/>
            <person name="Wei J."/>
            <person name="Xu J."/>
            <person name="St-Pierre B."/>
            <person name="Chen S."/>
            <person name="Sun C."/>
        </authorList>
    </citation>
    <scope>NUCLEOTIDE SEQUENCE [LARGE SCALE GENOMIC DNA]</scope>
</reference>
<sequence length="124" mass="14461">MAAARSLINDSPATRSSDPTLFSNVVARLISTPDLMIIIRIFKLNLHIQEMVFERSNSIKGNHKSFKEGYHIRTPFNVSPNRHIKEISNQRTQITFNFLNKEFSYKRIKKVTRNHAPHRCPTRK</sequence>
<dbReference type="EMBL" id="CM044701">
    <property type="protein sequence ID" value="KAI5681797.1"/>
    <property type="molecule type" value="Genomic_DNA"/>
</dbReference>
<evidence type="ECO:0000313" key="1">
    <source>
        <dbReference type="EMBL" id="KAI5681797.1"/>
    </source>
</evidence>
<gene>
    <name evidence="1" type="ORF">M9H77_03025</name>
</gene>
<accession>A0ACC0CA84</accession>